<name>A0ABQ9XG58_9EUKA</name>
<keyword evidence="6" id="KW-1185">Reference proteome</keyword>
<comment type="caution">
    <text evidence="5">The sequence shown here is derived from an EMBL/GenBank/DDBJ whole genome shotgun (WGS) entry which is preliminary data.</text>
</comment>
<feature type="transmembrane region" description="Helical" evidence="3">
    <location>
        <begin position="539"/>
        <end position="558"/>
    </location>
</feature>
<dbReference type="InterPro" id="IPR045122">
    <property type="entry name" value="Csc1-like"/>
</dbReference>
<keyword evidence="3" id="KW-1133">Transmembrane helix</keyword>
<feature type="domain" description="B box-type" evidence="4">
    <location>
        <begin position="199"/>
        <end position="230"/>
    </location>
</feature>
<proteinExistence type="predicted"/>
<dbReference type="InterPro" id="IPR000315">
    <property type="entry name" value="Znf_B-box"/>
</dbReference>
<feature type="transmembrane region" description="Helical" evidence="3">
    <location>
        <begin position="333"/>
        <end position="354"/>
    </location>
</feature>
<dbReference type="CDD" id="cd19756">
    <property type="entry name" value="Bbox2"/>
    <property type="match status" value="1"/>
</dbReference>
<evidence type="ECO:0000313" key="5">
    <source>
        <dbReference type="EMBL" id="KAK2950205.1"/>
    </source>
</evidence>
<dbReference type="Gene3D" id="3.30.160.60">
    <property type="entry name" value="Classic Zinc Finger"/>
    <property type="match status" value="1"/>
</dbReference>
<keyword evidence="1" id="KW-0863">Zinc-finger</keyword>
<evidence type="ECO:0000256" key="1">
    <source>
        <dbReference type="PROSITE-ProRule" id="PRU00024"/>
    </source>
</evidence>
<sequence length="588" mass="66216">MQTRSGSTPRLSIFHWASTHSSNAFRGIAWIFESPNPQFGRRLFNPPLSTRSVLHVRNRLQKQSFNHRHHAAAHILQPASKLSKQWSNDDRSFFCRIAGVLFKTTITGRSLSHSNRQKPHQTALPRPESGSSVIPDISDETAPNIQTMLALDSWVGTKTLEAYNSFYELTRRGFNFDNSCRLFHFGTTKLNKKGLVLLTHQTPCTSHPRYTMKYFCPVCGILVCVDCRMTGFLSSGEMALHMRFGLKDASQRALHAPSQLDTELETKKAADYDSLFTVDQKVKDVHINGSNIDAQIRKIIQEAFETIMQITEKTLRILFSDGTTSFFQIEKGLAVLFALCSSLAFVSIIGFALLSPFKYSTFIFQYLSYGKFYPAIFETELTDVKYGLLIMIAISECLMSLFLLFGLKCIKRSIKSKSGTSLGFTASASNYSIIVESIPKDLKDASLFAHHFRAEFSNPVQHDTTGFAFVTFRHSWAVDRVLSVYEEIHTRNCLDIPNGQNKELSIGGNVIHVSRAPDPSDVLFENIGITQKAKAVRTFFITLYSLIAIIIGIVIMIVIKRSTLQYSSDFFHTALIAIVNLIVKYITE</sequence>
<organism evidence="5 6">
    <name type="scientific">Blattamonas nauphoetae</name>
    <dbReference type="NCBI Taxonomy" id="2049346"/>
    <lineage>
        <taxon>Eukaryota</taxon>
        <taxon>Metamonada</taxon>
        <taxon>Preaxostyla</taxon>
        <taxon>Oxymonadida</taxon>
        <taxon>Blattamonas</taxon>
    </lineage>
</organism>
<evidence type="ECO:0000313" key="6">
    <source>
        <dbReference type="Proteomes" id="UP001281761"/>
    </source>
</evidence>
<keyword evidence="1" id="KW-0479">Metal-binding</keyword>
<dbReference type="Proteomes" id="UP001281761">
    <property type="component" value="Unassembled WGS sequence"/>
</dbReference>
<feature type="transmembrane region" description="Helical" evidence="3">
    <location>
        <begin position="570"/>
        <end position="587"/>
    </location>
</feature>
<keyword evidence="3" id="KW-0812">Transmembrane</keyword>
<dbReference type="SUPFAM" id="SSF57845">
    <property type="entry name" value="B-box zinc-binding domain"/>
    <property type="match status" value="1"/>
</dbReference>
<evidence type="ECO:0000259" key="4">
    <source>
        <dbReference type="PROSITE" id="PS50119"/>
    </source>
</evidence>
<dbReference type="Pfam" id="PF00643">
    <property type="entry name" value="zf-B_box"/>
    <property type="match status" value="1"/>
</dbReference>
<keyword evidence="3" id="KW-0472">Membrane</keyword>
<evidence type="ECO:0000256" key="3">
    <source>
        <dbReference type="SAM" id="Phobius"/>
    </source>
</evidence>
<accession>A0ABQ9XG58</accession>
<dbReference type="PROSITE" id="PS50119">
    <property type="entry name" value="ZF_BBOX"/>
    <property type="match status" value="1"/>
</dbReference>
<feature type="transmembrane region" description="Helical" evidence="3">
    <location>
        <begin position="386"/>
        <end position="407"/>
    </location>
</feature>
<gene>
    <name evidence="5" type="ORF">BLNAU_14891</name>
</gene>
<reference evidence="5 6" key="1">
    <citation type="journal article" date="2022" name="bioRxiv">
        <title>Genomics of Preaxostyla Flagellates Illuminates Evolutionary Transitions and the Path Towards Mitochondrial Loss.</title>
        <authorList>
            <person name="Novak L.V.F."/>
            <person name="Treitli S.C."/>
            <person name="Pyrih J."/>
            <person name="Halakuc P."/>
            <person name="Pipaliya S.V."/>
            <person name="Vacek V."/>
            <person name="Brzon O."/>
            <person name="Soukal P."/>
            <person name="Eme L."/>
            <person name="Dacks J.B."/>
            <person name="Karnkowska A."/>
            <person name="Elias M."/>
            <person name="Hampl V."/>
        </authorList>
    </citation>
    <scope>NUCLEOTIDE SEQUENCE [LARGE SCALE GENOMIC DNA]</scope>
    <source>
        <strain evidence="5">NAU3</strain>
        <tissue evidence="5">Gut</tissue>
    </source>
</reference>
<feature type="region of interest" description="Disordered" evidence="2">
    <location>
        <begin position="111"/>
        <end position="133"/>
    </location>
</feature>
<dbReference type="PANTHER" id="PTHR13018">
    <property type="entry name" value="PROBABLE MEMBRANE PROTEIN DUF221-RELATED"/>
    <property type="match status" value="1"/>
</dbReference>
<keyword evidence="1" id="KW-0862">Zinc</keyword>
<dbReference type="EMBL" id="JARBJD010000141">
    <property type="protein sequence ID" value="KAK2950205.1"/>
    <property type="molecule type" value="Genomic_DNA"/>
</dbReference>
<protein>
    <recommendedName>
        <fullName evidence="4">B box-type domain-containing protein</fullName>
    </recommendedName>
</protein>
<evidence type="ECO:0000256" key="2">
    <source>
        <dbReference type="SAM" id="MobiDB-lite"/>
    </source>
</evidence>